<dbReference type="InterPro" id="IPR041898">
    <property type="entry name" value="MAGE_WH1"/>
</dbReference>
<proteinExistence type="predicted"/>
<reference evidence="3 4" key="1">
    <citation type="submission" date="2016-06" db="EMBL/GenBank/DDBJ databases">
        <title>The Draft Genome Sequence and Annotation of the Desert Woodrat Neotoma lepida.</title>
        <authorList>
            <person name="Campbell M."/>
            <person name="Oakeson K.F."/>
            <person name="Yandell M."/>
            <person name="Halpert J.R."/>
            <person name="Dearing D."/>
        </authorList>
    </citation>
    <scope>NUCLEOTIDE SEQUENCE [LARGE SCALE GENOMIC DNA]</scope>
    <source>
        <strain evidence="3">417</strain>
        <tissue evidence="3">Liver</tissue>
    </source>
</reference>
<evidence type="ECO:0000313" key="4">
    <source>
        <dbReference type="Proteomes" id="UP000092124"/>
    </source>
</evidence>
<dbReference type="Gene3D" id="1.10.10.1210">
    <property type="entry name" value="MAGE homology domain, winged helix WH2 motif"/>
    <property type="match status" value="1"/>
</dbReference>
<organism evidence="3 4">
    <name type="scientific">Neotoma lepida</name>
    <name type="common">Desert woodrat</name>
    <dbReference type="NCBI Taxonomy" id="56216"/>
    <lineage>
        <taxon>Eukaryota</taxon>
        <taxon>Metazoa</taxon>
        <taxon>Chordata</taxon>
        <taxon>Craniata</taxon>
        <taxon>Vertebrata</taxon>
        <taxon>Euteleostomi</taxon>
        <taxon>Mammalia</taxon>
        <taxon>Eutheria</taxon>
        <taxon>Euarchontoglires</taxon>
        <taxon>Glires</taxon>
        <taxon>Rodentia</taxon>
        <taxon>Myomorpha</taxon>
        <taxon>Muroidea</taxon>
        <taxon>Cricetidae</taxon>
        <taxon>Neotominae</taxon>
        <taxon>Neotoma</taxon>
    </lineage>
</organism>
<dbReference type="PROSITE" id="PS50838">
    <property type="entry name" value="MAGE"/>
    <property type="match status" value="1"/>
</dbReference>
<dbReference type="PANTHER" id="PTHR11736:SF84">
    <property type="entry name" value="MELANOMA-ASSOCIATED ANTIGEN C2"/>
    <property type="match status" value="1"/>
</dbReference>
<dbReference type="InterPro" id="IPR041899">
    <property type="entry name" value="MAGE_WH2"/>
</dbReference>
<dbReference type="GO" id="GO:0005634">
    <property type="term" value="C:nucleus"/>
    <property type="evidence" value="ECO:0007669"/>
    <property type="project" value="TreeGrafter"/>
</dbReference>
<dbReference type="Gene3D" id="1.10.10.1200">
    <property type="entry name" value="MAGE homology domain, winged helix WH1 motif"/>
    <property type="match status" value="1"/>
</dbReference>
<gene>
    <name evidence="3" type="ORF">A6R68_02082</name>
</gene>
<dbReference type="Proteomes" id="UP000092124">
    <property type="component" value="Unassembled WGS sequence"/>
</dbReference>
<dbReference type="GO" id="GO:0000122">
    <property type="term" value="P:negative regulation of transcription by RNA polymerase II"/>
    <property type="evidence" value="ECO:0007669"/>
    <property type="project" value="TreeGrafter"/>
</dbReference>
<accession>A0A1A6GT91</accession>
<sequence length="428" mass="50079">MVRRYIIRYVGFIHPFSCSYTSLPSPVKFVMPYFPHFSLEKLFQDAFEIYRLAEEEEEMEEEEEEEGEEEEMEEEEEEEGEEEEMEEEEEEEGEEEEDEEAEEEDEEAEEEEEEEEEWEATDSDTISSTLSASLKIILPRFCPSPPSTLSSCSLFGGSPDETEGSVSWMLSLFQSYQSSYSFTSCSNLDEESSSPEEERLTILKLTDDDATWQKLKKQKLSELVNLLLLKYRMKEPIEEVEMLRTVTQDYRKQFPVIFEGASKCLEMVFGIEIKENDPISSSYVLTNALNITYDDNNRGLPRNGFLIVILGVIFIEGNCATEESVWEFLNAMGIYDGEEHFIYGEPREFLTRDLVQQNYLRYRQVPKSHPPRYVFLWGPRAYSETTKMKVLEFLTKFTRRDPIYFSSLYSKALRDEEERAQARKGPVD</sequence>
<dbReference type="InterPro" id="IPR002190">
    <property type="entry name" value="MHD_dom"/>
</dbReference>
<feature type="domain" description="MAGE" evidence="2">
    <location>
        <begin position="216"/>
        <end position="412"/>
    </location>
</feature>
<protein>
    <recommendedName>
        <fullName evidence="2">MAGE domain-containing protein</fullName>
    </recommendedName>
</protein>
<evidence type="ECO:0000259" key="2">
    <source>
        <dbReference type="PROSITE" id="PS50838"/>
    </source>
</evidence>
<feature type="region of interest" description="Disordered" evidence="1">
    <location>
        <begin position="55"/>
        <end position="127"/>
    </location>
</feature>
<comment type="caution">
    <text evidence="3">The sequence shown here is derived from an EMBL/GenBank/DDBJ whole genome shotgun (WGS) entry which is preliminary data.</text>
</comment>
<dbReference type="PANTHER" id="PTHR11736">
    <property type="entry name" value="MELANOMA-ASSOCIATED ANTIGEN MAGE ANTIGEN"/>
    <property type="match status" value="1"/>
</dbReference>
<dbReference type="FunFam" id="1.10.10.1210:FF:000001">
    <property type="entry name" value="melanoma-associated antigen D1"/>
    <property type="match status" value="1"/>
</dbReference>
<evidence type="ECO:0000256" key="1">
    <source>
        <dbReference type="SAM" id="MobiDB-lite"/>
    </source>
</evidence>
<dbReference type="STRING" id="56216.A0A1A6GT91"/>
<dbReference type="SMART" id="SM01373">
    <property type="entry name" value="MAGE"/>
    <property type="match status" value="1"/>
</dbReference>
<dbReference type="EMBL" id="LZPO01068923">
    <property type="protein sequence ID" value="OBS69386.1"/>
    <property type="molecule type" value="Genomic_DNA"/>
</dbReference>
<dbReference type="InterPro" id="IPR037445">
    <property type="entry name" value="MAGE"/>
</dbReference>
<dbReference type="OrthoDB" id="205198at2759"/>
<dbReference type="Pfam" id="PF01454">
    <property type="entry name" value="MAGE"/>
    <property type="match status" value="1"/>
</dbReference>
<feature type="compositionally biased region" description="Acidic residues" evidence="1">
    <location>
        <begin position="55"/>
        <end position="122"/>
    </location>
</feature>
<evidence type="ECO:0000313" key="3">
    <source>
        <dbReference type="EMBL" id="OBS69386.1"/>
    </source>
</evidence>
<keyword evidence="4" id="KW-1185">Reference proteome</keyword>
<dbReference type="AlphaFoldDB" id="A0A1A6GT91"/>
<name>A0A1A6GT91_NEOLE</name>